<dbReference type="PANTHER" id="PTHR36449">
    <property type="entry name" value="ACETYLTRANSFERASE-RELATED"/>
    <property type="match status" value="1"/>
</dbReference>
<comment type="catalytic activity">
    <reaction evidence="5">
        <text>glycyl-tRNA(Gly) + acetyl-CoA = N-acetylglycyl-tRNA(Gly) + CoA + H(+)</text>
        <dbReference type="Rhea" id="RHEA:81867"/>
        <dbReference type="Rhea" id="RHEA-COMP:9683"/>
        <dbReference type="Rhea" id="RHEA-COMP:19766"/>
        <dbReference type="ChEBI" id="CHEBI:15378"/>
        <dbReference type="ChEBI" id="CHEBI:57287"/>
        <dbReference type="ChEBI" id="CHEBI:57288"/>
        <dbReference type="ChEBI" id="CHEBI:78522"/>
        <dbReference type="ChEBI" id="CHEBI:232036"/>
    </reaction>
</comment>
<evidence type="ECO:0000256" key="1">
    <source>
        <dbReference type="ARBA" id="ARBA00022491"/>
    </source>
</evidence>
<organism evidence="7 8">
    <name type="scientific">Scytonema hofmannii PCC 7110</name>
    <dbReference type="NCBI Taxonomy" id="128403"/>
    <lineage>
        <taxon>Bacteria</taxon>
        <taxon>Bacillati</taxon>
        <taxon>Cyanobacteriota</taxon>
        <taxon>Cyanophyceae</taxon>
        <taxon>Nostocales</taxon>
        <taxon>Scytonemataceae</taxon>
        <taxon>Scytonema</taxon>
    </lineage>
</organism>
<evidence type="ECO:0000313" key="8">
    <source>
        <dbReference type="Proteomes" id="UP000076925"/>
    </source>
</evidence>
<feature type="domain" description="N-acetyltransferase" evidence="6">
    <location>
        <begin position="40"/>
        <end position="156"/>
    </location>
</feature>
<keyword evidence="3" id="KW-0808">Transferase</keyword>
<evidence type="ECO:0000259" key="6">
    <source>
        <dbReference type="Pfam" id="PF00583"/>
    </source>
</evidence>
<dbReference type="OrthoDB" id="9799147at2"/>
<dbReference type="EMBL" id="ANNX02000042">
    <property type="protein sequence ID" value="KYC38310.1"/>
    <property type="molecule type" value="Genomic_DNA"/>
</dbReference>
<keyword evidence="2" id="KW-1277">Toxin-antitoxin system</keyword>
<evidence type="ECO:0000313" key="7">
    <source>
        <dbReference type="EMBL" id="KYC38310.1"/>
    </source>
</evidence>
<dbReference type="RefSeq" id="WP_017745994.1">
    <property type="nucleotide sequence ID" value="NZ_KQ976354.1"/>
</dbReference>
<dbReference type="AlphaFoldDB" id="A0A139X0X2"/>
<dbReference type="Gene3D" id="3.40.630.30">
    <property type="match status" value="1"/>
</dbReference>
<comment type="caution">
    <text evidence="7">The sequence shown here is derived from an EMBL/GenBank/DDBJ whole genome shotgun (WGS) entry which is preliminary data.</text>
</comment>
<dbReference type="PANTHER" id="PTHR36449:SF1">
    <property type="entry name" value="ACETYLTRANSFERASE"/>
    <property type="match status" value="1"/>
</dbReference>
<dbReference type="Pfam" id="PF00583">
    <property type="entry name" value="Acetyltransf_1"/>
    <property type="match status" value="1"/>
</dbReference>
<accession>A0A139X0X2</accession>
<sequence>MSWIVSPLNCTGHTRSSLKKILFNCGSDEGDIQLNNYLKQYAWINHESGLSKTFVAHSSEDSKNIVGYYSSSMSNIEPSGLPDNLKNTLPAYPIPVMLIGKLAVDQQHQSLGVGKRLLKHAIETVLLISDYIGVYAIRIDSKNEKAKKYYVEKRGFLSLQDSLTVILPLSVLKKLNLAIKKEDPT</sequence>
<evidence type="ECO:0000256" key="5">
    <source>
        <dbReference type="ARBA" id="ARBA00049880"/>
    </source>
</evidence>
<keyword evidence="4" id="KW-0012">Acyltransferase</keyword>
<dbReference type="InterPro" id="IPR000182">
    <property type="entry name" value="GNAT_dom"/>
</dbReference>
<dbReference type="CDD" id="cd04301">
    <property type="entry name" value="NAT_SF"/>
    <property type="match status" value="1"/>
</dbReference>
<proteinExistence type="predicted"/>
<protein>
    <recommendedName>
        <fullName evidence="6">N-acetyltransferase domain-containing protein</fullName>
    </recommendedName>
</protein>
<dbReference type="InterPro" id="IPR016181">
    <property type="entry name" value="Acyl_CoA_acyltransferase"/>
</dbReference>
<reference evidence="7 8" key="1">
    <citation type="journal article" date="2013" name="Genome Biol. Evol.">
        <title>Genomes of Stigonematalean cyanobacteria (subsection V) and the evolution of oxygenic photosynthesis from prokaryotes to plastids.</title>
        <authorList>
            <person name="Dagan T."/>
            <person name="Roettger M."/>
            <person name="Stucken K."/>
            <person name="Landan G."/>
            <person name="Koch R."/>
            <person name="Major P."/>
            <person name="Gould S.B."/>
            <person name="Goremykin V.V."/>
            <person name="Rippka R."/>
            <person name="Tandeau de Marsac N."/>
            <person name="Gugger M."/>
            <person name="Lockhart P.J."/>
            <person name="Allen J.F."/>
            <person name="Brune I."/>
            <person name="Maus I."/>
            <person name="Puhler A."/>
            <person name="Martin W.F."/>
        </authorList>
    </citation>
    <scope>NUCLEOTIDE SEQUENCE [LARGE SCALE GENOMIC DNA]</scope>
    <source>
        <strain evidence="7 8">PCC 7110</strain>
    </source>
</reference>
<dbReference type="GO" id="GO:0016747">
    <property type="term" value="F:acyltransferase activity, transferring groups other than amino-acyl groups"/>
    <property type="evidence" value="ECO:0007669"/>
    <property type="project" value="InterPro"/>
</dbReference>
<evidence type="ECO:0000256" key="2">
    <source>
        <dbReference type="ARBA" id="ARBA00022649"/>
    </source>
</evidence>
<dbReference type="STRING" id="128403.WA1_38940"/>
<name>A0A139X0X2_9CYAN</name>
<dbReference type="Proteomes" id="UP000076925">
    <property type="component" value="Unassembled WGS sequence"/>
</dbReference>
<keyword evidence="1" id="KW-0678">Repressor</keyword>
<dbReference type="SUPFAM" id="SSF55729">
    <property type="entry name" value="Acyl-CoA N-acyltransferases (Nat)"/>
    <property type="match status" value="1"/>
</dbReference>
<gene>
    <name evidence="7" type="ORF">WA1_38940</name>
</gene>
<keyword evidence="8" id="KW-1185">Reference proteome</keyword>
<evidence type="ECO:0000256" key="4">
    <source>
        <dbReference type="ARBA" id="ARBA00023315"/>
    </source>
</evidence>
<evidence type="ECO:0000256" key="3">
    <source>
        <dbReference type="ARBA" id="ARBA00022679"/>
    </source>
</evidence>